<dbReference type="Proteomes" id="UP000199301">
    <property type="component" value="Unassembled WGS sequence"/>
</dbReference>
<evidence type="ECO:0000313" key="2">
    <source>
        <dbReference type="Proteomes" id="UP000199301"/>
    </source>
</evidence>
<evidence type="ECO:0000313" key="1">
    <source>
        <dbReference type="EMBL" id="SDQ27282.1"/>
    </source>
</evidence>
<name>A0A1H0ZIT9_9ACTN</name>
<gene>
    <name evidence="1" type="ORF">SAMN04489718_1069</name>
</gene>
<keyword evidence="2" id="KW-1185">Reference proteome</keyword>
<proteinExistence type="predicted"/>
<reference evidence="2" key="1">
    <citation type="submission" date="2016-10" db="EMBL/GenBank/DDBJ databases">
        <authorList>
            <person name="Varghese N."/>
            <person name="Submissions S."/>
        </authorList>
    </citation>
    <scope>NUCLEOTIDE SEQUENCE [LARGE SCALE GENOMIC DNA]</scope>
    <source>
        <strain evidence="2">DSM 45459</strain>
    </source>
</reference>
<dbReference type="InterPro" id="IPR009057">
    <property type="entry name" value="Homeodomain-like_sf"/>
</dbReference>
<dbReference type="EMBL" id="FNKO01000001">
    <property type="protein sequence ID" value="SDQ27282.1"/>
    <property type="molecule type" value="Genomic_DNA"/>
</dbReference>
<dbReference type="AlphaFoldDB" id="A0A1H0ZIT9"/>
<sequence length="317" mass="34892">MDSPCSKKPLTLSEQERDELMRWIRLPSTSQAVVLRCRIILACARGWTNVAVARELGVSPQSVGKWRKRFLRGRLTALRDLPRSGAPRSLSDDRVQTVLEAVLTERPPNGSRWTKRSLADRAGVSPSSVMRVLHRMGITTDTTSADPTGPGQGDQWAALYLAPPESIMAVAVDESDDPENGAGRVFSPAPGGEDSALRAELAAQLSRHGDSDSAGDLIGFLRSLEHRAFGPHDIHLICHGHGTRKIEAIRRWQEQHAGLHLHFTPSKELWIRLVERYFTPLRSARGAGSPLSLLAEAVRGRRGADARRGPLTWFHPA</sequence>
<dbReference type="RefSeq" id="WP_245695617.1">
    <property type="nucleotide sequence ID" value="NZ_FNKO01000001.1"/>
</dbReference>
<organism evidence="1 2">
    <name type="scientific">Actinopolyspora saharensis</name>
    <dbReference type="NCBI Taxonomy" id="995062"/>
    <lineage>
        <taxon>Bacteria</taxon>
        <taxon>Bacillati</taxon>
        <taxon>Actinomycetota</taxon>
        <taxon>Actinomycetes</taxon>
        <taxon>Actinopolysporales</taxon>
        <taxon>Actinopolysporaceae</taxon>
        <taxon>Actinopolyspora</taxon>
    </lineage>
</organism>
<dbReference type="Pfam" id="PF13551">
    <property type="entry name" value="HTH_29"/>
    <property type="match status" value="1"/>
</dbReference>
<dbReference type="SUPFAM" id="SSF46689">
    <property type="entry name" value="Homeodomain-like"/>
    <property type="match status" value="1"/>
</dbReference>
<protein>
    <submittedName>
        <fullName evidence="1">Transposase</fullName>
    </submittedName>
</protein>
<dbReference type="STRING" id="995062.SAMN04489718_1069"/>
<accession>A0A1H0ZIT9</accession>